<gene>
    <name evidence="4" type="ORF">GCM10023329_29750</name>
</gene>
<dbReference type="Gene3D" id="3.40.50.1820">
    <property type="entry name" value="alpha/beta hydrolase"/>
    <property type="match status" value="1"/>
</dbReference>
<evidence type="ECO:0000313" key="4">
    <source>
        <dbReference type="EMBL" id="GAA4778735.1"/>
    </source>
</evidence>
<reference evidence="5" key="1">
    <citation type="journal article" date="2019" name="Int. J. Syst. Evol. Microbiol.">
        <title>The Global Catalogue of Microorganisms (GCM) 10K type strain sequencing project: providing services to taxonomists for standard genome sequencing and annotation.</title>
        <authorList>
            <consortium name="The Broad Institute Genomics Platform"/>
            <consortium name="The Broad Institute Genome Sequencing Center for Infectious Disease"/>
            <person name="Wu L."/>
            <person name="Ma J."/>
        </authorList>
    </citation>
    <scope>NUCLEOTIDE SEQUENCE [LARGE SCALE GENOMIC DNA]</scope>
    <source>
        <strain evidence="5">JCM 18324</strain>
    </source>
</reference>
<evidence type="ECO:0000256" key="2">
    <source>
        <dbReference type="ARBA" id="ARBA00022825"/>
    </source>
</evidence>
<dbReference type="EMBL" id="BAABJV010000006">
    <property type="protein sequence ID" value="GAA4778735.1"/>
    <property type="molecule type" value="Genomic_DNA"/>
</dbReference>
<dbReference type="PANTHER" id="PTHR42776:SF27">
    <property type="entry name" value="DIPEPTIDYL PEPTIDASE FAMILY MEMBER 6"/>
    <property type="match status" value="1"/>
</dbReference>
<dbReference type="InterPro" id="IPR001375">
    <property type="entry name" value="Peptidase_S9_cat"/>
</dbReference>
<protein>
    <submittedName>
        <fullName evidence="4">S9 family peptidase</fullName>
    </submittedName>
</protein>
<dbReference type="Gene3D" id="2.120.10.30">
    <property type="entry name" value="TolB, C-terminal domain"/>
    <property type="match status" value="1"/>
</dbReference>
<dbReference type="Pfam" id="PF07676">
    <property type="entry name" value="PD40"/>
    <property type="match status" value="1"/>
</dbReference>
<organism evidence="4 5">
    <name type="scientific">Streptomyces sanyensis</name>
    <dbReference type="NCBI Taxonomy" id="568869"/>
    <lineage>
        <taxon>Bacteria</taxon>
        <taxon>Bacillati</taxon>
        <taxon>Actinomycetota</taxon>
        <taxon>Actinomycetes</taxon>
        <taxon>Kitasatosporales</taxon>
        <taxon>Streptomycetaceae</taxon>
        <taxon>Streptomyces</taxon>
    </lineage>
</organism>
<proteinExistence type="predicted"/>
<sequence>MMPSAPNRFFGPELLHGQVAIGRLAVHATAGRGGGGLVVFTRRVVVDGRDRTGLWAVPHAGGEERPLTDGAWCDTLPRFSPDGSRLAFLRDGQPFVMDPAGGEASGLAAFPHGARDLDWGPGGDWLAVLAEDERAPEECWDGGTEGGDGQPTCRVLDRAGWRLDGEGLVLRRRHVHRVSLDGTVRRLTSGPVSHDRPRVGPDGTVYVLAATGPDADLAPRPQVHALTPHGIRPVTGLTGGVVRHHVRADGTLTVVGREAAEPRDADPPQAFHVDPVSGACERLLPQCANRWVGALGGESDLHDWWTDPDDCAEVTAVAHDGEVRPYDLLDGRPLAPSGVTVASLARHGGLTAAVLVPSGAVAGPEVHALGNDRPPRRLTSTGSRWLRGLALPTVERTEAPGPAGPITVYLLHPPGAGPATPLPTVVSLHGGPTGQWGPLPNIEALLLASTGYRVALPNPRGSTDRGSAWVDGLHGAWGRADAEDVHAVVDHLQATGRAGAGRLGVCGLSYGGFLTQWLVATSDRFAAAVAENGVSNQLSAWANCDIGPAYATESGMGDPLTDKGAARLWEASPLRLAAGIRTPLLMLQAEDDLRCPASDNEQLFLALRSLRRTVRYVLYPESSHLYQGGGRFDRRLDRHRRVLDWFRTHLPLDSK</sequence>
<dbReference type="PANTHER" id="PTHR42776">
    <property type="entry name" value="SERINE PEPTIDASE S9 FAMILY MEMBER"/>
    <property type="match status" value="1"/>
</dbReference>
<evidence type="ECO:0000256" key="1">
    <source>
        <dbReference type="ARBA" id="ARBA00022801"/>
    </source>
</evidence>
<dbReference type="Proteomes" id="UP001501147">
    <property type="component" value="Unassembled WGS sequence"/>
</dbReference>
<keyword evidence="1" id="KW-0378">Hydrolase</keyword>
<feature type="domain" description="Peptidase S9 prolyl oligopeptidase catalytic" evidence="3">
    <location>
        <begin position="443"/>
        <end position="650"/>
    </location>
</feature>
<keyword evidence="5" id="KW-1185">Reference proteome</keyword>
<accession>A0ABP9ACL0</accession>
<dbReference type="InterPro" id="IPR011659">
    <property type="entry name" value="WD40"/>
</dbReference>
<keyword evidence="2" id="KW-0720">Serine protease</keyword>
<keyword evidence="2" id="KW-0645">Protease</keyword>
<dbReference type="Pfam" id="PF00326">
    <property type="entry name" value="Peptidase_S9"/>
    <property type="match status" value="1"/>
</dbReference>
<evidence type="ECO:0000259" key="3">
    <source>
        <dbReference type="Pfam" id="PF00326"/>
    </source>
</evidence>
<dbReference type="InterPro" id="IPR011042">
    <property type="entry name" value="6-blade_b-propeller_TolB-like"/>
</dbReference>
<dbReference type="RefSeq" id="WP_345613912.1">
    <property type="nucleotide sequence ID" value="NZ_BAABJV010000006.1"/>
</dbReference>
<name>A0ABP9ACL0_9ACTN</name>
<dbReference type="SUPFAM" id="SSF53474">
    <property type="entry name" value="alpha/beta-Hydrolases"/>
    <property type="match status" value="1"/>
</dbReference>
<dbReference type="SUPFAM" id="SSF82171">
    <property type="entry name" value="DPP6 N-terminal domain-like"/>
    <property type="match status" value="1"/>
</dbReference>
<comment type="caution">
    <text evidence="4">The sequence shown here is derived from an EMBL/GenBank/DDBJ whole genome shotgun (WGS) entry which is preliminary data.</text>
</comment>
<evidence type="ECO:0000313" key="5">
    <source>
        <dbReference type="Proteomes" id="UP001501147"/>
    </source>
</evidence>
<dbReference type="InterPro" id="IPR029058">
    <property type="entry name" value="AB_hydrolase_fold"/>
</dbReference>